<evidence type="ECO:0000256" key="1">
    <source>
        <dbReference type="ARBA" id="ARBA00001946"/>
    </source>
</evidence>
<evidence type="ECO:0000256" key="3">
    <source>
        <dbReference type="ARBA" id="ARBA00022723"/>
    </source>
</evidence>
<keyword evidence="6" id="KW-1185">Reference proteome</keyword>
<dbReference type="SFLD" id="SFLDG01129">
    <property type="entry name" value="C1.5:_HAD__Beta-PGM__Phosphata"/>
    <property type="match status" value="1"/>
</dbReference>
<dbReference type="InterPro" id="IPR036412">
    <property type="entry name" value="HAD-like_sf"/>
</dbReference>
<dbReference type="InterPro" id="IPR023214">
    <property type="entry name" value="HAD_sf"/>
</dbReference>
<evidence type="ECO:0000313" key="6">
    <source>
        <dbReference type="Proteomes" id="UP000633219"/>
    </source>
</evidence>
<evidence type="ECO:0000256" key="2">
    <source>
        <dbReference type="ARBA" id="ARBA00006171"/>
    </source>
</evidence>
<dbReference type="SUPFAM" id="SSF56784">
    <property type="entry name" value="HAD-like"/>
    <property type="match status" value="1"/>
</dbReference>
<dbReference type="NCBIfam" id="TIGR01549">
    <property type="entry name" value="HAD-SF-IA-v1"/>
    <property type="match status" value="1"/>
</dbReference>
<dbReference type="InterPro" id="IPR006439">
    <property type="entry name" value="HAD-SF_hydro_IA"/>
</dbReference>
<dbReference type="Pfam" id="PF13419">
    <property type="entry name" value="HAD_2"/>
    <property type="match status" value="1"/>
</dbReference>
<dbReference type="GO" id="GO:0046872">
    <property type="term" value="F:metal ion binding"/>
    <property type="evidence" value="ECO:0007669"/>
    <property type="project" value="UniProtKB-KW"/>
</dbReference>
<dbReference type="SFLD" id="SFLDG01135">
    <property type="entry name" value="C1.5.6:_HAD__Beta-PGM__Phospha"/>
    <property type="match status" value="1"/>
</dbReference>
<name>A0A936YTT6_9HYPH</name>
<dbReference type="InterPro" id="IPR051600">
    <property type="entry name" value="Beta-PGM-like"/>
</dbReference>
<reference evidence="5" key="1">
    <citation type="submission" date="2021-01" db="EMBL/GenBank/DDBJ databases">
        <title>Rhizobium sp. strain KVB221 16S ribosomal RNA gene Genome sequencing and assembly.</title>
        <authorList>
            <person name="Kang M."/>
        </authorList>
    </citation>
    <scope>NUCLEOTIDE SEQUENCE</scope>
    <source>
        <strain evidence="5">KVB221</strain>
    </source>
</reference>
<sequence length="225" mass="24411">MAAPASHLIIFDCDGVLVDSEPISFSVLRDTLANAGVNVSESRAYQQFLGKSMATITRLIADEFSISLGQEHIEAMRRELFARFQAELQPIRGIRELLENSPYTRCVASSSQPERIRLSLKKTGLIDFFEPNIFSATMVSKGKPAPDLFLHAAQSMGFAPSQCIVIEDSPAGIKAAHAAGMHVFAFTGGSHAEISNLREMVVSLEPAAIFDDMTALPGLIDTLRA</sequence>
<dbReference type="SFLD" id="SFLDS00003">
    <property type="entry name" value="Haloacid_Dehalogenase"/>
    <property type="match status" value="1"/>
</dbReference>
<dbReference type="InterPro" id="IPR041492">
    <property type="entry name" value="HAD_2"/>
</dbReference>
<dbReference type="PANTHER" id="PTHR46193:SF10">
    <property type="entry name" value="6-PHOSPHOGLUCONATE PHOSPHATASE"/>
    <property type="match status" value="1"/>
</dbReference>
<organism evidence="5 6">
    <name type="scientific">Rhizobium setariae</name>
    <dbReference type="NCBI Taxonomy" id="2801340"/>
    <lineage>
        <taxon>Bacteria</taxon>
        <taxon>Pseudomonadati</taxon>
        <taxon>Pseudomonadota</taxon>
        <taxon>Alphaproteobacteria</taxon>
        <taxon>Hyphomicrobiales</taxon>
        <taxon>Rhizobiaceae</taxon>
        <taxon>Rhizobium/Agrobacterium group</taxon>
        <taxon>Rhizobium</taxon>
    </lineage>
</organism>
<proteinExistence type="inferred from homology"/>
<dbReference type="PANTHER" id="PTHR46193">
    <property type="entry name" value="6-PHOSPHOGLUCONATE PHOSPHATASE"/>
    <property type="match status" value="1"/>
</dbReference>
<dbReference type="InterPro" id="IPR023198">
    <property type="entry name" value="PGP-like_dom2"/>
</dbReference>
<evidence type="ECO:0000313" key="5">
    <source>
        <dbReference type="EMBL" id="MBL0372687.1"/>
    </source>
</evidence>
<dbReference type="Proteomes" id="UP000633219">
    <property type="component" value="Unassembled WGS sequence"/>
</dbReference>
<dbReference type="Gene3D" id="1.10.150.240">
    <property type="entry name" value="Putative phosphatase, domain 2"/>
    <property type="match status" value="1"/>
</dbReference>
<dbReference type="EMBL" id="JAEQNC010000005">
    <property type="protein sequence ID" value="MBL0372687.1"/>
    <property type="molecule type" value="Genomic_DNA"/>
</dbReference>
<comment type="caution">
    <text evidence="5">The sequence shown here is derived from an EMBL/GenBank/DDBJ whole genome shotgun (WGS) entry which is preliminary data.</text>
</comment>
<comment type="cofactor">
    <cofactor evidence="1">
        <name>Mg(2+)</name>
        <dbReference type="ChEBI" id="CHEBI:18420"/>
    </cofactor>
</comment>
<dbReference type="CDD" id="cd07526">
    <property type="entry name" value="HAD_BPGM_like"/>
    <property type="match status" value="1"/>
</dbReference>
<dbReference type="NCBIfam" id="TIGR01509">
    <property type="entry name" value="HAD-SF-IA-v3"/>
    <property type="match status" value="1"/>
</dbReference>
<keyword evidence="5" id="KW-0378">Hydrolase</keyword>
<dbReference type="AlphaFoldDB" id="A0A936YTT6"/>
<dbReference type="GO" id="GO:0016787">
    <property type="term" value="F:hydrolase activity"/>
    <property type="evidence" value="ECO:0007669"/>
    <property type="project" value="UniProtKB-KW"/>
</dbReference>
<comment type="similarity">
    <text evidence="2">Belongs to the HAD-like hydrolase superfamily. CbbY/CbbZ/Gph/YieH family.</text>
</comment>
<dbReference type="RefSeq" id="WP_201657814.1">
    <property type="nucleotide sequence ID" value="NZ_JAEQNC010000005.1"/>
</dbReference>
<evidence type="ECO:0000256" key="4">
    <source>
        <dbReference type="ARBA" id="ARBA00022842"/>
    </source>
</evidence>
<protein>
    <submittedName>
        <fullName evidence="5">HAD family hydrolase</fullName>
    </submittedName>
</protein>
<accession>A0A936YTT6</accession>
<gene>
    <name evidence="5" type="ORF">JJB09_11665</name>
</gene>
<keyword evidence="3" id="KW-0479">Metal-binding</keyword>
<dbReference type="Gene3D" id="3.40.50.1000">
    <property type="entry name" value="HAD superfamily/HAD-like"/>
    <property type="match status" value="1"/>
</dbReference>
<keyword evidence="4" id="KW-0460">Magnesium</keyword>